<proteinExistence type="predicted"/>
<accession>A0ACB9TEQ4</accession>
<organism evidence="1 2">
    <name type="scientific">Holotrichia oblita</name>
    <name type="common">Chafer beetle</name>
    <dbReference type="NCBI Taxonomy" id="644536"/>
    <lineage>
        <taxon>Eukaryota</taxon>
        <taxon>Metazoa</taxon>
        <taxon>Ecdysozoa</taxon>
        <taxon>Arthropoda</taxon>
        <taxon>Hexapoda</taxon>
        <taxon>Insecta</taxon>
        <taxon>Pterygota</taxon>
        <taxon>Neoptera</taxon>
        <taxon>Endopterygota</taxon>
        <taxon>Coleoptera</taxon>
        <taxon>Polyphaga</taxon>
        <taxon>Scarabaeiformia</taxon>
        <taxon>Scarabaeidae</taxon>
        <taxon>Melolonthinae</taxon>
        <taxon>Holotrichia</taxon>
    </lineage>
</organism>
<gene>
    <name evidence="1" type="ORF">MML48_3g00008360</name>
</gene>
<evidence type="ECO:0000313" key="2">
    <source>
        <dbReference type="Proteomes" id="UP001056778"/>
    </source>
</evidence>
<comment type="caution">
    <text evidence="1">The sequence shown here is derived from an EMBL/GenBank/DDBJ whole genome shotgun (WGS) entry which is preliminary data.</text>
</comment>
<keyword evidence="2" id="KW-1185">Reference proteome</keyword>
<name>A0ACB9TEQ4_HOLOL</name>
<sequence>MLQKSAEYIMQLRTERDQLKDEMDNLRQQIESLNTSISNCQSLLPATGAPVSRKREIKMQEMFDEYVRTRTMENWKFWIVSFSYVPTYSYESFQLPLLLRVFISSHFSLLFKPLLGSFNNFVSTANLTELYRTTCQWAEQHCTLGDLRPVVFNSLKYLCTKTDILTNPDQLPEEAKKQVISGPNLPNEL</sequence>
<protein>
    <submittedName>
        <fullName evidence="1">Basic helix-loop-helix zip transcription factor</fullName>
    </submittedName>
</protein>
<evidence type="ECO:0000313" key="1">
    <source>
        <dbReference type="EMBL" id="KAI4465336.1"/>
    </source>
</evidence>
<dbReference type="EMBL" id="CM043017">
    <property type="protein sequence ID" value="KAI4465336.1"/>
    <property type="molecule type" value="Genomic_DNA"/>
</dbReference>
<reference evidence="1" key="1">
    <citation type="submission" date="2022-04" db="EMBL/GenBank/DDBJ databases">
        <title>Chromosome-scale genome assembly of Holotrichia oblita Faldermann.</title>
        <authorList>
            <person name="Rongchong L."/>
        </authorList>
    </citation>
    <scope>NUCLEOTIDE SEQUENCE</scope>
    <source>
        <strain evidence="1">81SQS9</strain>
    </source>
</reference>
<dbReference type="Proteomes" id="UP001056778">
    <property type="component" value="Chromosome 3"/>
</dbReference>